<dbReference type="InterPro" id="IPR051834">
    <property type="entry name" value="RING_finger_E3_ligase"/>
</dbReference>
<evidence type="ECO:0000256" key="3">
    <source>
        <dbReference type="ARBA" id="ARBA00022833"/>
    </source>
</evidence>
<feature type="compositionally biased region" description="Basic and acidic residues" evidence="5">
    <location>
        <begin position="189"/>
        <end position="198"/>
    </location>
</feature>
<dbReference type="Pfam" id="PF13639">
    <property type="entry name" value="zf-RING_2"/>
    <property type="match status" value="1"/>
</dbReference>
<dbReference type="EnsemblPlants" id="LPERR04G14940.3">
    <property type="protein sequence ID" value="LPERR04G14940.3"/>
    <property type="gene ID" value="LPERR04G14940"/>
</dbReference>
<dbReference type="GO" id="GO:0061630">
    <property type="term" value="F:ubiquitin protein ligase activity"/>
    <property type="evidence" value="ECO:0007669"/>
    <property type="project" value="TreeGrafter"/>
</dbReference>
<reference evidence="8" key="2">
    <citation type="submission" date="2013-12" db="EMBL/GenBank/DDBJ databases">
        <authorList>
            <person name="Yu Y."/>
            <person name="Lee S."/>
            <person name="de Baynast K."/>
            <person name="Wissotski M."/>
            <person name="Liu L."/>
            <person name="Talag J."/>
            <person name="Goicoechea J."/>
            <person name="Angelova A."/>
            <person name="Jetty R."/>
            <person name="Kudrna D."/>
            <person name="Golser W."/>
            <person name="Rivera L."/>
            <person name="Zhang J."/>
            <person name="Wing R."/>
        </authorList>
    </citation>
    <scope>NUCLEOTIDE SEQUENCE</scope>
</reference>
<feature type="region of interest" description="Disordered" evidence="5">
    <location>
        <begin position="176"/>
        <end position="213"/>
    </location>
</feature>
<evidence type="ECO:0000313" key="7">
    <source>
        <dbReference type="EnsemblPlants" id="LPERR04G14940.3"/>
    </source>
</evidence>
<dbReference type="GO" id="GO:0006511">
    <property type="term" value="P:ubiquitin-dependent protein catabolic process"/>
    <property type="evidence" value="ECO:0007669"/>
    <property type="project" value="TreeGrafter"/>
</dbReference>
<feature type="region of interest" description="Disordered" evidence="5">
    <location>
        <begin position="439"/>
        <end position="486"/>
    </location>
</feature>
<feature type="compositionally biased region" description="Low complexity" evidence="5">
    <location>
        <begin position="71"/>
        <end position="92"/>
    </location>
</feature>
<evidence type="ECO:0000256" key="5">
    <source>
        <dbReference type="SAM" id="MobiDB-lite"/>
    </source>
</evidence>
<evidence type="ECO:0000256" key="4">
    <source>
        <dbReference type="PROSITE-ProRule" id="PRU00175"/>
    </source>
</evidence>
<accession>A0A0D9W730</accession>
<reference evidence="7 8" key="1">
    <citation type="submission" date="2012-08" db="EMBL/GenBank/DDBJ databases">
        <title>Oryza genome evolution.</title>
        <authorList>
            <person name="Wing R.A."/>
        </authorList>
    </citation>
    <scope>NUCLEOTIDE SEQUENCE</scope>
</reference>
<evidence type="ECO:0000259" key="6">
    <source>
        <dbReference type="PROSITE" id="PS50089"/>
    </source>
</evidence>
<dbReference type="PROSITE" id="PS50089">
    <property type="entry name" value="ZF_RING_2"/>
    <property type="match status" value="1"/>
</dbReference>
<dbReference type="Gramene" id="LPERR04G14940.3">
    <property type="protein sequence ID" value="LPERR04G14940.3"/>
    <property type="gene ID" value="LPERR04G14940"/>
</dbReference>
<organism evidence="7 8">
    <name type="scientific">Leersia perrieri</name>
    <dbReference type="NCBI Taxonomy" id="77586"/>
    <lineage>
        <taxon>Eukaryota</taxon>
        <taxon>Viridiplantae</taxon>
        <taxon>Streptophyta</taxon>
        <taxon>Embryophyta</taxon>
        <taxon>Tracheophyta</taxon>
        <taxon>Spermatophyta</taxon>
        <taxon>Magnoliopsida</taxon>
        <taxon>Liliopsida</taxon>
        <taxon>Poales</taxon>
        <taxon>Poaceae</taxon>
        <taxon>BOP clade</taxon>
        <taxon>Oryzoideae</taxon>
        <taxon>Oryzeae</taxon>
        <taxon>Oryzinae</taxon>
        <taxon>Leersia</taxon>
    </lineage>
</organism>
<dbReference type="FunFam" id="3.30.40.10:FF:000594">
    <property type="entry name" value="RING/U-box superfamily protein"/>
    <property type="match status" value="1"/>
</dbReference>
<keyword evidence="2 4" id="KW-0863">Zinc-finger</keyword>
<dbReference type="InterPro" id="IPR001841">
    <property type="entry name" value="Znf_RING"/>
</dbReference>
<sequence>MRSVKPGGDFNPSHPRSFPASWTGKKPSWPAERNYSSRLCRFDREESEGGGARRRVRATAATAARRRRDGLSSGSCPLRRLSPSLRRGGRLSVPDTPDRIQQSACPVSGPARKGITKAAGNQLPSRRIKFKITNSSVQVQSSRGNAGSVPSAPLDAGDIFKQAELARLLTVAEDPAARPSLQKSGRTIQNEKRPEKLDLNQSRNMGPGGRDHSCQIRKKEVITQDANCCNADFLDLGSGIPTTTVGKPRNRMGTLTFNKPKGVVGANVCAIPSSREDKGEGKEIIDKGTNVPSSSSALSIVPQRCVGQRKLVRNGCISPSNIAKTSLKVDEKREICSKSRLLHYPNTQLDAFEKGNVIDLTDNSPIIRRQGNTTADMENRPGRKLTISRAGETVIPSVANQVNSSNFSEGSSNKGKEISHDFMGAKQSGEAFMRRVSPRYMGDSSSGPNIDQGSEQGWRTTHNNTSKLPMPLSGKMVSSCGREPRLSEQSNLNHLSAAGDSNNSIDGATTMQTSSFVNRAIRISSRKRKHIPSLYHAGESSSFADQPRVASSASTAARNHTAQCHDIPIVDIDDICSPEARPTSSGIGYINETLVDPNIREQLESDELLARQLQEQLYNETPRVIPTEEIDAIVAMSLQHEEDPRVIPTEEIDAIVAMSLQHEEDEQQSSRTVRRFQNITSGTRVLRSSASQHASRRVGYDSGNRRPNYQRVLPRYPAARIQPNIDLNDYDALLALDENNHQHAGASESQINNLPQSVVQSNNIEEPCAVCLENPSVGDTIRRLPCFHMFHKECIDEWLRRKKLCPVCKSGIT</sequence>
<keyword evidence="1" id="KW-0479">Metal-binding</keyword>
<dbReference type="AlphaFoldDB" id="A0A0D9W730"/>
<dbReference type="eggNOG" id="KOG0800">
    <property type="taxonomic scope" value="Eukaryota"/>
</dbReference>
<dbReference type="STRING" id="77586.A0A0D9W730"/>
<dbReference type="GO" id="GO:0008270">
    <property type="term" value="F:zinc ion binding"/>
    <property type="evidence" value="ECO:0007669"/>
    <property type="project" value="UniProtKB-KW"/>
</dbReference>
<dbReference type="InterPro" id="IPR013083">
    <property type="entry name" value="Znf_RING/FYVE/PHD"/>
</dbReference>
<keyword evidence="8" id="KW-1185">Reference proteome</keyword>
<evidence type="ECO:0000313" key="8">
    <source>
        <dbReference type="Proteomes" id="UP000032180"/>
    </source>
</evidence>
<feature type="region of interest" description="Disordered" evidence="5">
    <location>
        <begin position="684"/>
        <end position="709"/>
    </location>
</feature>
<feature type="compositionally biased region" description="Polar residues" evidence="5">
    <location>
        <begin position="443"/>
        <end position="467"/>
    </location>
</feature>
<dbReference type="PANTHER" id="PTHR45931">
    <property type="entry name" value="SI:CH211-59O9.10"/>
    <property type="match status" value="1"/>
</dbReference>
<evidence type="ECO:0000256" key="1">
    <source>
        <dbReference type="ARBA" id="ARBA00022723"/>
    </source>
</evidence>
<dbReference type="SUPFAM" id="SSF57850">
    <property type="entry name" value="RING/U-box"/>
    <property type="match status" value="1"/>
</dbReference>
<feature type="domain" description="RING-type" evidence="6">
    <location>
        <begin position="768"/>
        <end position="809"/>
    </location>
</feature>
<dbReference type="PANTHER" id="PTHR45931:SF16">
    <property type="entry name" value="RING_U-BOX SUPERFAMILY PROTEIN"/>
    <property type="match status" value="1"/>
</dbReference>
<evidence type="ECO:0000256" key="2">
    <source>
        <dbReference type="ARBA" id="ARBA00022771"/>
    </source>
</evidence>
<proteinExistence type="predicted"/>
<feature type="region of interest" description="Disordered" evidence="5">
    <location>
        <begin position="1"/>
        <end position="116"/>
    </location>
</feature>
<dbReference type="SMART" id="SM00184">
    <property type="entry name" value="RING"/>
    <property type="match status" value="1"/>
</dbReference>
<dbReference type="GO" id="GO:0005634">
    <property type="term" value="C:nucleus"/>
    <property type="evidence" value="ECO:0007669"/>
    <property type="project" value="TreeGrafter"/>
</dbReference>
<feature type="compositionally biased region" description="Polar residues" evidence="5">
    <location>
        <begin position="684"/>
        <end position="693"/>
    </location>
</feature>
<name>A0A0D9W730_9ORYZ</name>
<reference evidence="7" key="3">
    <citation type="submission" date="2015-04" db="UniProtKB">
        <authorList>
            <consortium name="EnsemblPlants"/>
        </authorList>
    </citation>
    <scope>IDENTIFICATION</scope>
</reference>
<keyword evidence="3" id="KW-0862">Zinc</keyword>
<dbReference type="Gene3D" id="3.30.40.10">
    <property type="entry name" value="Zinc/RING finger domain, C3HC4 (zinc finger)"/>
    <property type="match status" value="1"/>
</dbReference>
<protein>
    <recommendedName>
        <fullName evidence="6">RING-type domain-containing protein</fullName>
    </recommendedName>
</protein>
<dbReference type="Proteomes" id="UP000032180">
    <property type="component" value="Chromosome 4"/>
</dbReference>